<evidence type="ECO:0000313" key="3">
    <source>
        <dbReference type="Proteomes" id="UP001292252"/>
    </source>
</evidence>
<reference evidence="2" key="1">
    <citation type="submission" date="2023-12" db="EMBL/GenBank/DDBJ databases">
        <title>Genome sequence of Bacillus thuringiensis strain SS10.</title>
        <authorList>
            <person name="Rouis S."/>
        </authorList>
    </citation>
    <scope>NUCLEOTIDE SEQUENCE</scope>
    <source>
        <strain evidence="2">SS10</strain>
    </source>
</reference>
<comment type="caution">
    <text evidence="2">The sequence shown here is derived from an EMBL/GenBank/DDBJ whole genome shotgun (WGS) entry which is preliminary data.</text>
</comment>
<dbReference type="Pfam" id="PF24240">
    <property type="entry name" value="DUF7448"/>
    <property type="match status" value="1"/>
</dbReference>
<evidence type="ECO:0000259" key="1">
    <source>
        <dbReference type="Pfam" id="PF24240"/>
    </source>
</evidence>
<dbReference type="EMBL" id="JAXOTW010000031">
    <property type="protein sequence ID" value="MDZ5480356.1"/>
    <property type="molecule type" value="Genomic_DNA"/>
</dbReference>
<gene>
    <name evidence="2" type="ORF">U2F49_29900</name>
</gene>
<organism evidence="2 3">
    <name type="scientific">Bacillus thuringiensis</name>
    <dbReference type="NCBI Taxonomy" id="1428"/>
    <lineage>
        <taxon>Bacteria</taxon>
        <taxon>Bacillati</taxon>
        <taxon>Bacillota</taxon>
        <taxon>Bacilli</taxon>
        <taxon>Bacillales</taxon>
        <taxon>Bacillaceae</taxon>
        <taxon>Bacillus</taxon>
        <taxon>Bacillus cereus group</taxon>
    </lineage>
</organism>
<name>A0AAW9JE90_BACTU</name>
<protein>
    <recommendedName>
        <fullName evidence="1">DUF7448 domain-containing protein</fullName>
    </recommendedName>
</protein>
<dbReference type="Proteomes" id="UP001292252">
    <property type="component" value="Unassembled WGS sequence"/>
</dbReference>
<feature type="domain" description="DUF7448" evidence="1">
    <location>
        <begin position="19"/>
        <end position="127"/>
    </location>
</feature>
<dbReference type="RefSeq" id="WP_136999197.1">
    <property type="nucleotide sequence ID" value="NZ_JAXOTW010000031.1"/>
</dbReference>
<dbReference type="AlphaFoldDB" id="A0AAW9JE90"/>
<evidence type="ECO:0000313" key="2">
    <source>
        <dbReference type="EMBL" id="MDZ5480356.1"/>
    </source>
</evidence>
<accession>A0AAW9JE90</accession>
<proteinExistence type="predicted"/>
<sequence>MRIMNDIERLLGTPGELNLLIGKIIEKVYIGNDDWSLRFVTNDGVIEWNTEGGCSNSVWFEHLDDLDVLIDATVIEIVGDRWGEWEDITQKDDEELVEQAFWKIKTNKGVCTIEVRNSHNGFYGGRVIEKMSIHTEEYFEIDTDWKEVTEEF</sequence>
<dbReference type="InterPro" id="IPR055871">
    <property type="entry name" value="DUF7448"/>
</dbReference>